<gene>
    <name evidence="5" type="ORF">H2204_002477</name>
</gene>
<dbReference type="EMBL" id="JAPDRN010000010">
    <property type="protein sequence ID" value="KAJ9642108.1"/>
    <property type="molecule type" value="Genomic_DNA"/>
</dbReference>
<dbReference type="InterPro" id="IPR015915">
    <property type="entry name" value="Kelch-typ_b-propeller"/>
</dbReference>
<dbReference type="Proteomes" id="UP001172681">
    <property type="component" value="Unassembled WGS sequence"/>
</dbReference>
<evidence type="ECO:0000313" key="6">
    <source>
        <dbReference type="Proteomes" id="UP001172681"/>
    </source>
</evidence>
<dbReference type="AlphaFoldDB" id="A0AA38YAT8"/>
<dbReference type="Pfam" id="PF24681">
    <property type="entry name" value="Kelch_KLHDC2_KLHL20_DRC7"/>
    <property type="match status" value="1"/>
</dbReference>
<proteinExistence type="predicted"/>
<comment type="caution">
    <text evidence="5">The sequence shown here is derived from an EMBL/GenBank/DDBJ whole genome shotgun (WGS) entry which is preliminary data.</text>
</comment>
<evidence type="ECO:0000313" key="5">
    <source>
        <dbReference type="EMBL" id="KAJ9642108.1"/>
    </source>
</evidence>
<feature type="compositionally biased region" description="Polar residues" evidence="3">
    <location>
        <begin position="441"/>
        <end position="450"/>
    </location>
</feature>
<keyword evidence="1" id="KW-0880">Kelch repeat</keyword>
<sequence length="501" mass="52519">MTAGSVEGFSGPINVHDASLFAGKNDSTTLHMFGGTTSGFNESFRYFEVAPTTQYAVWSYDMRDDTWLAVDTSGAVDTIPSWGASTEVPDLGLAFFVGGQIDSGTADTTQNLGDETIGVGGMVVINTTTNNVKNLTVDESVRSNRQGAGMVYVANFGESGVLVLLGGETQADGLLAMDDITTFDVNSTDLSDSPSPNTNFWYSQKASGDIPSSRTDFCLVAAPAQDNSSTNIYLYGGTSESTIFDDIYVLSLPSFTWVKVFTGQDACWSVTCHFLAPRQMITVGGGGKSSNISHDCDWEQKSLAVLDLSTISWGSVFDANAGQYDVPDDVVAAIGGDPTGGATKTQPEAGWTDSALSRLFSIKTATTCSVPGTTSTAVSNPYDVSSDTDHGISGGAVAGIVIGAVAFVAIACGGIFFYSRSRRSAKDTEVRDELEKDGLPSYSSDSSQGTAELVGTHQAAELAAKQRVSSNTVPQEPVEKDAGTVIGPHPSARQTGIVEME</sequence>
<organism evidence="5 6">
    <name type="scientific">Knufia peltigerae</name>
    <dbReference type="NCBI Taxonomy" id="1002370"/>
    <lineage>
        <taxon>Eukaryota</taxon>
        <taxon>Fungi</taxon>
        <taxon>Dikarya</taxon>
        <taxon>Ascomycota</taxon>
        <taxon>Pezizomycotina</taxon>
        <taxon>Eurotiomycetes</taxon>
        <taxon>Chaetothyriomycetidae</taxon>
        <taxon>Chaetothyriales</taxon>
        <taxon>Trichomeriaceae</taxon>
        <taxon>Knufia</taxon>
    </lineage>
</organism>
<dbReference type="CDD" id="cd12087">
    <property type="entry name" value="TM_EGFR-like"/>
    <property type="match status" value="1"/>
</dbReference>
<evidence type="ECO:0000256" key="4">
    <source>
        <dbReference type="SAM" id="Phobius"/>
    </source>
</evidence>
<reference evidence="5" key="1">
    <citation type="submission" date="2022-10" db="EMBL/GenBank/DDBJ databases">
        <title>Culturing micro-colonial fungi from biological soil crusts in the Mojave desert and describing Neophaeococcomyces mojavensis, and introducing the new genera and species Taxawa tesnikishii.</title>
        <authorList>
            <person name="Kurbessoian T."/>
            <person name="Stajich J.E."/>
        </authorList>
    </citation>
    <scope>NUCLEOTIDE SEQUENCE</scope>
    <source>
        <strain evidence="5">TK_35</strain>
    </source>
</reference>
<dbReference type="PANTHER" id="PTHR46228">
    <property type="entry name" value="KELCH DOMAIN-CONTAINING PROTEIN"/>
    <property type="match status" value="1"/>
</dbReference>
<keyword evidence="2" id="KW-0677">Repeat</keyword>
<keyword evidence="4" id="KW-0472">Membrane</keyword>
<protein>
    <submittedName>
        <fullName evidence="5">Uncharacterized protein</fullName>
    </submittedName>
</protein>
<keyword evidence="4" id="KW-1133">Transmembrane helix</keyword>
<dbReference type="InterPro" id="IPR011043">
    <property type="entry name" value="Gal_Oxase/kelch_b-propeller"/>
</dbReference>
<keyword evidence="4" id="KW-0812">Transmembrane</keyword>
<accession>A0AA38YAT8</accession>
<evidence type="ECO:0000256" key="2">
    <source>
        <dbReference type="ARBA" id="ARBA00022737"/>
    </source>
</evidence>
<feature type="region of interest" description="Disordered" evidence="3">
    <location>
        <begin position="426"/>
        <end position="501"/>
    </location>
</feature>
<dbReference type="Gene3D" id="2.120.10.80">
    <property type="entry name" value="Kelch-type beta propeller"/>
    <property type="match status" value="1"/>
</dbReference>
<dbReference type="PANTHER" id="PTHR46228:SF2">
    <property type="entry name" value="KELCH REPEAT PROTEIN (AFU_ORTHOLOGUE AFUA_4G14350)"/>
    <property type="match status" value="1"/>
</dbReference>
<feature type="compositionally biased region" description="Basic and acidic residues" evidence="3">
    <location>
        <begin position="426"/>
        <end position="438"/>
    </location>
</feature>
<keyword evidence="6" id="KW-1185">Reference proteome</keyword>
<feature type="transmembrane region" description="Helical" evidence="4">
    <location>
        <begin position="396"/>
        <end position="418"/>
    </location>
</feature>
<evidence type="ECO:0000256" key="1">
    <source>
        <dbReference type="ARBA" id="ARBA00022441"/>
    </source>
</evidence>
<evidence type="ECO:0000256" key="3">
    <source>
        <dbReference type="SAM" id="MobiDB-lite"/>
    </source>
</evidence>
<dbReference type="SUPFAM" id="SSF50965">
    <property type="entry name" value="Galactose oxidase, central domain"/>
    <property type="match status" value="2"/>
</dbReference>
<name>A0AA38YAT8_9EURO</name>